<name>A0A6C2YTM0_9BACT</name>
<evidence type="ECO:0000313" key="3">
    <source>
        <dbReference type="Proteomes" id="UP000464378"/>
    </source>
</evidence>
<feature type="region of interest" description="Disordered" evidence="1">
    <location>
        <begin position="35"/>
        <end position="71"/>
    </location>
</feature>
<proteinExistence type="predicted"/>
<organism evidence="2">
    <name type="scientific">Tuwongella immobilis</name>
    <dbReference type="NCBI Taxonomy" id="692036"/>
    <lineage>
        <taxon>Bacteria</taxon>
        <taxon>Pseudomonadati</taxon>
        <taxon>Planctomycetota</taxon>
        <taxon>Planctomycetia</taxon>
        <taxon>Gemmatales</taxon>
        <taxon>Gemmataceae</taxon>
        <taxon>Tuwongella</taxon>
    </lineage>
</organism>
<dbReference type="KEGG" id="tim:GMBLW1_44290"/>
<feature type="compositionally biased region" description="Pro residues" evidence="1">
    <location>
        <begin position="54"/>
        <end position="63"/>
    </location>
</feature>
<keyword evidence="3" id="KW-1185">Reference proteome</keyword>
<dbReference type="EMBL" id="LR593887">
    <property type="protein sequence ID" value="VTS06887.1"/>
    <property type="molecule type" value="Genomic_DNA"/>
</dbReference>
<dbReference type="AlphaFoldDB" id="A0A6C2YTM0"/>
<dbReference type="RefSeq" id="WP_162659800.1">
    <property type="nucleotide sequence ID" value="NZ_LR593887.1"/>
</dbReference>
<sequence>MKRRWNLRRIATAWIGPAMLVLPACLGTRERVSISKTELPPPPPSEFRQKIDPPAEPVAPLPPKVARSGNPGDARELLAPAEAALAMVEKPVTTVEPPPMAGPAPMVGPTAANASAATRDAMPQPDPIPVVNPFRTAELATVNVAAATTLTMLSENQRLSTVPEPPLLQVLRSYLDHQPERSLDQLQAFPPENLDLVQALIPPLVRLSEGSLESATADELTVLVDQLQAAADRLRSRAALTMGAICFCQRIHKYGVYEPMPMPYRFSVGEMAELYVELRNVACVPAAGQGYRTHLSSSLELRDAANHVIWRSECDRADQTLSLRRDYYLNYRFQVPRMPDGVYTLAVQITDRPTQRSIRQSMEVHIRNRSR</sequence>
<evidence type="ECO:0000256" key="1">
    <source>
        <dbReference type="SAM" id="MobiDB-lite"/>
    </source>
</evidence>
<reference evidence="2" key="1">
    <citation type="submission" date="2019-04" db="EMBL/GenBank/DDBJ databases">
        <authorList>
            <consortium name="Science for Life Laboratories"/>
        </authorList>
    </citation>
    <scope>NUCLEOTIDE SEQUENCE</scope>
    <source>
        <strain evidence="2">MBLW1</strain>
    </source>
</reference>
<protein>
    <submittedName>
        <fullName evidence="2">Uncharacterized protein</fullName>
    </submittedName>
</protein>
<accession>A0A6C2YTM0</accession>
<dbReference type="InParanoid" id="A0A6C2YTM0"/>
<evidence type="ECO:0000313" key="2">
    <source>
        <dbReference type="EMBL" id="VIP04764.1"/>
    </source>
</evidence>
<dbReference type="EMBL" id="LR586016">
    <property type="protein sequence ID" value="VIP04764.1"/>
    <property type="molecule type" value="Genomic_DNA"/>
</dbReference>
<gene>
    <name evidence="2" type="ORF">GMBLW1_44290</name>
</gene>
<dbReference type="Proteomes" id="UP000464378">
    <property type="component" value="Chromosome"/>
</dbReference>